<name>A0A428RS98_9HYPO</name>
<organism evidence="1 2">
    <name type="scientific">Fusarium floridanum</name>
    <dbReference type="NCBI Taxonomy" id="1325733"/>
    <lineage>
        <taxon>Eukaryota</taxon>
        <taxon>Fungi</taxon>
        <taxon>Dikarya</taxon>
        <taxon>Ascomycota</taxon>
        <taxon>Pezizomycotina</taxon>
        <taxon>Sordariomycetes</taxon>
        <taxon>Hypocreomycetidae</taxon>
        <taxon>Hypocreales</taxon>
        <taxon>Nectriaceae</taxon>
        <taxon>Fusarium</taxon>
        <taxon>Fusarium solani species complex</taxon>
    </lineage>
</organism>
<dbReference type="AlphaFoldDB" id="A0A428RS98"/>
<reference evidence="1 2" key="1">
    <citation type="submission" date="2017-06" db="EMBL/GenBank/DDBJ databases">
        <title>Comparative genomic analysis of Ambrosia Fusariam Clade fungi.</title>
        <authorList>
            <person name="Stajich J.E."/>
            <person name="Carrillo J."/>
            <person name="Kijimoto T."/>
            <person name="Eskalen A."/>
            <person name="O'Donnell K."/>
            <person name="Kasson M."/>
        </authorList>
    </citation>
    <scope>NUCLEOTIDE SEQUENCE [LARGE SCALE GENOMIC DNA]</scope>
    <source>
        <strain evidence="1 2">NRRL62606</strain>
    </source>
</reference>
<evidence type="ECO:0000313" key="2">
    <source>
        <dbReference type="Proteomes" id="UP000287972"/>
    </source>
</evidence>
<dbReference type="EMBL" id="NKCL01000146">
    <property type="protein sequence ID" value="RSL80425.1"/>
    <property type="molecule type" value="Genomic_DNA"/>
</dbReference>
<sequence>MSLTDFSSEILLQICEELCPHCQEKHMEIPRPDWWQRDYSRWALLALCHVNKKVGAIAQRVLYHHFGYVEKDRNPDDLVRFCRTICANPELGKYLRWADLSCSRVEVDCEMTRGWLMDALDKFHEKMFLDQDYFDSGNPRSALAALILLQAPNLERFDDDGKNDGSFIRMMDWEDGTVIHDDVLPQNLRSVKLGDWCSSFLQHEMYGIDLRDGCLGYLLSSLPKLHTLTIYCPMFLAPDDRVNFQHLRVLRLGEFLMNREEFERLISCTPVLEEFAHFYVGLRARHRQDAATVSDICQVLAQRKDTLRRLLLDASCTTDNIDHLRELDNLEELKICAGPILERQRGTDRLQPYALAGVLPPSLKKLHVKSKMPGLDRAGEALITYIQSTYRESPDEQKLKHVYFDVYEEPDRTYFPFRGKLERTCRDWIKNGTVVFKVGRFAWDDMGDWGSGEGNIDAEDNRI</sequence>
<dbReference type="Proteomes" id="UP000287972">
    <property type="component" value="Unassembled WGS sequence"/>
</dbReference>
<protein>
    <recommendedName>
        <fullName evidence="3">F-box domain-containing protein</fullName>
    </recommendedName>
</protein>
<proteinExistence type="predicted"/>
<comment type="caution">
    <text evidence="1">The sequence shown here is derived from an EMBL/GenBank/DDBJ whole genome shotgun (WGS) entry which is preliminary data.</text>
</comment>
<evidence type="ECO:0008006" key="3">
    <source>
        <dbReference type="Google" id="ProtNLM"/>
    </source>
</evidence>
<evidence type="ECO:0000313" key="1">
    <source>
        <dbReference type="EMBL" id="RSL80425.1"/>
    </source>
</evidence>
<accession>A0A428RS98</accession>
<gene>
    <name evidence="1" type="ORF">CEP51_006592</name>
</gene>
<keyword evidence="2" id="KW-1185">Reference proteome</keyword>